<dbReference type="Pfam" id="PF00619">
    <property type="entry name" value="CARD"/>
    <property type="match status" value="1"/>
</dbReference>
<feature type="domain" description="CARD" evidence="1">
    <location>
        <begin position="19"/>
        <end position="98"/>
    </location>
</feature>
<dbReference type="GO" id="GO:0072559">
    <property type="term" value="C:NLRP3 inflammasome complex"/>
    <property type="evidence" value="ECO:0007669"/>
    <property type="project" value="TreeGrafter"/>
</dbReference>
<dbReference type="GO" id="GO:0006508">
    <property type="term" value="P:proteolysis"/>
    <property type="evidence" value="ECO:0007669"/>
    <property type="project" value="InterPro"/>
</dbReference>
<dbReference type="InterPro" id="IPR011029">
    <property type="entry name" value="DEATH-like_dom_sf"/>
</dbReference>
<keyword evidence="3" id="KW-1185">Reference proteome</keyword>
<sequence>MSPLNSTRCLADKHLFAVRKQFVDQVSDSTVNQLLDNLLQQGIINKEEMDSARIKPRADRARDVIDVVRNKGEEASSSLIDGLRELDPYLSETLHLKTQAIRVGDVKDSTHCCGVHTTLDTDRK</sequence>
<dbReference type="OMA" id="NHEMETV"/>
<dbReference type="PANTHER" id="PTHR47901:SF3">
    <property type="entry name" value="CASPASE-1"/>
    <property type="match status" value="1"/>
</dbReference>
<dbReference type="InterPro" id="IPR001315">
    <property type="entry name" value="CARD"/>
</dbReference>
<evidence type="ECO:0000259" key="1">
    <source>
        <dbReference type="PROSITE" id="PS50209"/>
    </source>
</evidence>
<dbReference type="AlphaFoldDB" id="A0A668UKE5"/>
<dbReference type="PANTHER" id="PTHR47901">
    <property type="entry name" value="CASPASE RECRUITMENT DOMAIN-CONTAINING PROTEIN 18"/>
    <property type="match status" value="1"/>
</dbReference>
<accession>A0A668UKE5</accession>
<dbReference type="GO" id="GO:0004197">
    <property type="term" value="F:cysteine-type endopeptidase activity"/>
    <property type="evidence" value="ECO:0007669"/>
    <property type="project" value="InterPro"/>
</dbReference>
<protein>
    <recommendedName>
        <fullName evidence="1">CARD domain-containing protein</fullName>
    </recommendedName>
</protein>
<evidence type="ECO:0000313" key="2">
    <source>
        <dbReference type="Ensembl" id="ENSOABP00000040390.1"/>
    </source>
</evidence>
<dbReference type="GO" id="GO:0072557">
    <property type="term" value="C:IPAF inflammasome complex"/>
    <property type="evidence" value="ECO:0007669"/>
    <property type="project" value="TreeGrafter"/>
</dbReference>
<dbReference type="GO" id="GO:0042981">
    <property type="term" value="P:regulation of apoptotic process"/>
    <property type="evidence" value="ECO:0007669"/>
    <property type="project" value="InterPro"/>
</dbReference>
<dbReference type="Proteomes" id="UP000472276">
    <property type="component" value="Unassembled WGS sequence"/>
</dbReference>
<dbReference type="GO" id="GO:0097169">
    <property type="term" value="C:AIM2 inflammasome complex"/>
    <property type="evidence" value="ECO:0007669"/>
    <property type="project" value="TreeGrafter"/>
</dbReference>
<evidence type="ECO:0000313" key="3">
    <source>
        <dbReference type="Proteomes" id="UP000472276"/>
    </source>
</evidence>
<dbReference type="InterPro" id="IPR002398">
    <property type="entry name" value="Pept_C14"/>
</dbReference>
<reference evidence="2" key="1">
    <citation type="submission" date="2025-08" db="UniProtKB">
        <authorList>
            <consortium name="Ensembl"/>
        </authorList>
    </citation>
    <scope>IDENTIFICATION</scope>
</reference>
<dbReference type="Ensembl" id="ENSOABT00000041487.2">
    <property type="protein sequence ID" value="ENSOABP00000040390.1"/>
    <property type="gene ID" value="ENSOABG00000018379.2"/>
</dbReference>
<organism evidence="2 3">
    <name type="scientific">Oreochromis aureus</name>
    <name type="common">Israeli tilapia</name>
    <name type="synonym">Chromis aureus</name>
    <dbReference type="NCBI Taxonomy" id="47969"/>
    <lineage>
        <taxon>Eukaryota</taxon>
        <taxon>Metazoa</taxon>
        <taxon>Chordata</taxon>
        <taxon>Craniata</taxon>
        <taxon>Vertebrata</taxon>
        <taxon>Euteleostomi</taxon>
        <taxon>Actinopterygii</taxon>
        <taxon>Neopterygii</taxon>
        <taxon>Teleostei</taxon>
        <taxon>Neoteleostei</taxon>
        <taxon>Acanthomorphata</taxon>
        <taxon>Ovalentaria</taxon>
        <taxon>Cichlomorphae</taxon>
        <taxon>Cichliformes</taxon>
        <taxon>Cichlidae</taxon>
        <taxon>African cichlids</taxon>
        <taxon>Pseudocrenilabrinae</taxon>
        <taxon>Oreochromini</taxon>
        <taxon>Oreochromis</taxon>
    </lineage>
</organism>
<name>A0A668UKE5_OREAU</name>
<proteinExistence type="predicted"/>
<dbReference type="GO" id="GO:0050727">
    <property type="term" value="P:regulation of inflammatory response"/>
    <property type="evidence" value="ECO:0007669"/>
    <property type="project" value="TreeGrafter"/>
</dbReference>
<reference evidence="2" key="2">
    <citation type="submission" date="2025-09" db="UniProtKB">
        <authorList>
            <consortium name="Ensembl"/>
        </authorList>
    </citation>
    <scope>IDENTIFICATION</scope>
</reference>
<dbReference type="Gene3D" id="1.10.533.10">
    <property type="entry name" value="Death Domain, Fas"/>
    <property type="match status" value="1"/>
</dbReference>
<dbReference type="SMART" id="SM00114">
    <property type="entry name" value="CARD"/>
    <property type="match status" value="1"/>
</dbReference>
<dbReference type="SUPFAM" id="SSF47986">
    <property type="entry name" value="DEATH domain"/>
    <property type="match status" value="1"/>
</dbReference>
<dbReference type="PROSITE" id="PS50209">
    <property type="entry name" value="CARD"/>
    <property type="match status" value="1"/>
</dbReference>